<dbReference type="EnsemblMetazoa" id="XM_016987642">
    <property type="protein sequence ID" value="XP_016843131"/>
    <property type="gene ID" value="LOC100122554"/>
</dbReference>
<protein>
    <submittedName>
        <fullName evidence="2">Uncharacterized protein</fullName>
    </submittedName>
</protein>
<dbReference type="AlphaFoldDB" id="A0A7M7ITD6"/>
<accession>A0A7M7ITD6</accession>
<evidence type="ECO:0000313" key="2">
    <source>
        <dbReference type="EnsemblMetazoa" id="XP_016843131"/>
    </source>
</evidence>
<dbReference type="Proteomes" id="UP000002358">
    <property type="component" value="Chromosome 1"/>
</dbReference>
<reference evidence="2" key="1">
    <citation type="submission" date="2021-01" db="UniProtKB">
        <authorList>
            <consortium name="EnsemblMetazoa"/>
        </authorList>
    </citation>
    <scope>IDENTIFICATION</scope>
</reference>
<keyword evidence="1" id="KW-0732">Signal</keyword>
<keyword evidence="3" id="KW-1185">Reference proteome</keyword>
<organism evidence="2 3">
    <name type="scientific">Nasonia vitripennis</name>
    <name type="common">Parasitic wasp</name>
    <dbReference type="NCBI Taxonomy" id="7425"/>
    <lineage>
        <taxon>Eukaryota</taxon>
        <taxon>Metazoa</taxon>
        <taxon>Ecdysozoa</taxon>
        <taxon>Arthropoda</taxon>
        <taxon>Hexapoda</taxon>
        <taxon>Insecta</taxon>
        <taxon>Pterygota</taxon>
        <taxon>Neoptera</taxon>
        <taxon>Endopterygota</taxon>
        <taxon>Hymenoptera</taxon>
        <taxon>Apocrita</taxon>
        <taxon>Proctotrupomorpha</taxon>
        <taxon>Chalcidoidea</taxon>
        <taxon>Pteromalidae</taxon>
        <taxon>Pteromalinae</taxon>
        <taxon>Nasonia</taxon>
    </lineage>
</organism>
<sequence>MRSIVFLLFSTCLVLISADRNLETEILQRCKYVTCNDVNDLSKEAHIRNCIKTTCGSRYLKGSLSKFCSDSCIEEVSKRHQNPKPDDDGKLPTVLDYSWMD</sequence>
<gene>
    <name evidence="2" type="primary">100122554</name>
</gene>
<feature type="chain" id="PRO_5029818605" evidence="1">
    <location>
        <begin position="19"/>
        <end position="101"/>
    </location>
</feature>
<name>A0A7M7ITD6_NASVI</name>
<evidence type="ECO:0000313" key="3">
    <source>
        <dbReference type="Proteomes" id="UP000002358"/>
    </source>
</evidence>
<dbReference type="KEGG" id="nvi:100122554"/>
<feature type="signal peptide" evidence="1">
    <location>
        <begin position="1"/>
        <end position="18"/>
    </location>
</feature>
<proteinExistence type="predicted"/>
<evidence type="ECO:0000256" key="1">
    <source>
        <dbReference type="SAM" id="SignalP"/>
    </source>
</evidence>
<dbReference type="InParanoid" id="A0A7M7ITD6"/>